<feature type="region of interest" description="Disordered" evidence="1">
    <location>
        <begin position="218"/>
        <end position="267"/>
    </location>
</feature>
<proteinExistence type="predicted"/>
<feature type="region of interest" description="Disordered" evidence="1">
    <location>
        <begin position="168"/>
        <end position="187"/>
    </location>
</feature>
<feature type="compositionally biased region" description="Polar residues" evidence="1">
    <location>
        <begin position="222"/>
        <end position="232"/>
    </location>
</feature>
<organism evidence="3 4">
    <name type="scientific">Purpureocillium lavendulum</name>
    <dbReference type="NCBI Taxonomy" id="1247861"/>
    <lineage>
        <taxon>Eukaryota</taxon>
        <taxon>Fungi</taxon>
        <taxon>Dikarya</taxon>
        <taxon>Ascomycota</taxon>
        <taxon>Pezizomycotina</taxon>
        <taxon>Sordariomycetes</taxon>
        <taxon>Hypocreomycetidae</taxon>
        <taxon>Hypocreales</taxon>
        <taxon>Ophiocordycipitaceae</taxon>
        <taxon>Purpureocillium</taxon>
    </lineage>
</organism>
<dbReference type="Proteomes" id="UP001163105">
    <property type="component" value="Unassembled WGS sequence"/>
</dbReference>
<dbReference type="AlphaFoldDB" id="A0AB34FTI6"/>
<dbReference type="PANTHER" id="PTHR35391:SF5">
    <property type="entry name" value="DUF6590 DOMAIN-CONTAINING PROTEIN"/>
    <property type="match status" value="1"/>
</dbReference>
<accession>A0AB34FTI6</accession>
<sequence>MHKHKEKSTKTQSTAWSAWSDWAWDDARGCHYRVRQDIHGNLDYDWADPQASTPRDMGHLAREFGHLSTTDSYEQPCTLTSSAAAGRPPVWERPLHDVPPSSHRSSCNSADHASHPAGEYTVASGADDKRSGKSKSKGTKHGSHKRSDDPGTGSSHAGFADQRYEYAEESGYYTSDPRTPSAYGSTTQGYTMAAQSNIHEPRSEEEIQAAIAASQSMYYGQHQESGESSTSAYGAYYDDEDEGPPTPRPRVTAEEELPAEEMDPRYRVEHSSKFQPGEIFKVYWSEPQGAGNDYAPSVSGRQEIQNRFGTKFFVGFRRFIVVANDLGHSTCVPILTYGGKACKKKGVKPAKHGIVYERGHKARPLDKEPPLGFPPVKVQMHEEGERLSKESRVNYSKLVTVEHNVKVFFIGSIVGDDWDLVQEAVNQCWEQKNRHKKRR</sequence>
<dbReference type="InterPro" id="IPR046497">
    <property type="entry name" value="DUF6590"/>
</dbReference>
<evidence type="ECO:0000313" key="4">
    <source>
        <dbReference type="Proteomes" id="UP001163105"/>
    </source>
</evidence>
<dbReference type="EMBL" id="JAQHRD010000004">
    <property type="protein sequence ID" value="KAJ6442250.1"/>
    <property type="molecule type" value="Genomic_DNA"/>
</dbReference>
<dbReference type="PANTHER" id="PTHR35391">
    <property type="entry name" value="C2H2-TYPE DOMAIN-CONTAINING PROTEIN-RELATED"/>
    <property type="match status" value="1"/>
</dbReference>
<feature type="compositionally biased region" description="Polar residues" evidence="1">
    <location>
        <begin position="102"/>
        <end position="111"/>
    </location>
</feature>
<comment type="caution">
    <text evidence="3">The sequence shown here is derived from an EMBL/GenBank/DDBJ whole genome shotgun (WGS) entry which is preliminary data.</text>
</comment>
<gene>
    <name evidence="3" type="ORF">O9K51_05804</name>
</gene>
<protein>
    <submittedName>
        <fullName evidence="3">Integral membrane protein (Ytp1)</fullName>
    </submittedName>
</protein>
<feature type="compositionally biased region" description="Basic residues" evidence="1">
    <location>
        <begin position="132"/>
        <end position="144"/>
    </location>
</feature>
<feature type="region of interest" description="Disordered" evidence="1">
    <location>
        <begin position="80"/>
        <end position="163"/>
    </location>
</feature>
<evidence type="ECO:0000259" key="2">
    <source>
        <dbReference type="Pfam" id="PF20233"/>
    </source>
</evidence>
<feature type="domain" description="DUF6590" evidence="2">
    <location>
        <begin position="272"/>
        <end position="420"/>
    </location>
</feature>
<name>A0AB34FTI6_9HYPO</name>
<evidence type="ECO:0000313" key="3">
    <source>
        <dbReference type="EMBL" id="KAJ6442250.1"/>
    </source>
</evidence>
<reference evidence="3" key="1">
    <citation type="submission" date="2023-01" db="EMBL/GenBank/DDBJ databases">
        <title>The growth and conidiation of Purpureocillium lavendulum are regulated by nitrogen source and histone H3K14 acetylation.</title>
        <authorList>
            <person name="Tang P."/>
            <person name="Han J."/>
            <person name="Zhang C."/>
            <person name="Tang P."/>
            <person name="Qi F."/>
            <person name="Zhang K."/>
            <person name="Liang L."/>
        </authorList>
    </citation>
    <scope>NUCLEOTIDE SEQUENCE</scope>
    <source>
        <strain evidence="3">YMF1.00683</strain>
    </source>
</reference>
<keyword evidence="4" id="KW-1185">Reference proteome</keyword>
<feature type="compositionally biased region" description="Polar residues" evidence="1">
    <location>
        <begin position="172"/>
        <end position="187"/>
    </location>
</feature>
<dbReference type="Pfam" id="PF20233">
    <property type="entry name" value="DUF6590"/>
    <property type="match status" value="1"/>
</dbReference>
<evidence type="ECO:0000256" key="1">
    <source>
        <dbReference type="SAM" id="MobiDB-lite"/>
    </source>
</evidence>